<name>A0A1C6TQG2_9ACTN</name>
<dbReference type="RefSeq" id="WP_245724502.1">
    <property type="nucleotide sequence ID" value="NZ_FMHZ01000001.1"/>
</dbReference>
<organism evidence="2 3">
    <name type="scientific">Micromonospora citrea</name>
    <dbReference type="NCBI Taxonomy" id="47855"/>
    <lineage>
        <taxon>Bacteria</taxon>
        <taxon>Bacillati</taxon>
        <taxon>Actinomycetota</taxon>
        <taxon>Actinomycetes</taxon>
        <taxon>Micromonosporales</taxon>
        <taxon>Micromonosporaceae</taxon>
        <taxon>Micromonospora</taxon>
    </lineage>
</organism>
<sequence length="142" mass="15190">MPDLLDWIRQSRGGRELLDAPNRPLGYLRSLLDESLTGDAEPPHPARRYDAHRDQVAAACRRDVVDQAAAVATARDAARAEWHSREQARQAERAGPGTGRHAALAAARAAARGDHAAARAIAATDVQDWPAVAQPGAGLPRL</sequence>
<reference evidence="3" key="1">
    <citation type="submission" date="2016-06" db="EMBL/GenBank/DDBJ databases">
        <authorList>
            <person name="Varghese N."/>
            <person name="Submissions Spin"/>
        </authorList>
    </citation>
    <scope>NUCLEOTIDE SEQUENCE [LARGE SCALE GENOMIC DNA]</scope>
    <source>
        <strain evidence="3">DSM 43903</strain>
    </source>
</reference>
<proteinExistence type="predicted"/>
<dbReference type="AlphaFoldDB" id="A0A1C6TQG2"/>
<feature type="compositionally biased region" description="Basic and acidic residues" evidence="1">
    <location>
        <begin position="76"/>
        <end position="92"/>
    </location>
</feature>
<gene>
    <name evidence="2" type="ORF">GA0070606_0061</name>
</gene>
<evidence type="ECO:0000313" key="2">
    <source>
        <dbReference type="EMBL" id="SCL43869.1"/>
    </source>
</evidence>
<evidence type="ECO:0000313" key="3">
    <source>
        <dbReference type="Proteomes" id="UP000199001"/>
    </source>
</evidence>
<feature type="region of interest" description="Disordered" evidence="1">
    <location>
        <begin position="76"/>
        <end position="101"/>
    </location>
</feature>
<dbReference type="EMBL" id="FMHZ01000001">
    <property type="protein sequence ID" value="SCL43869.1"/>
    <property type="molecule type" value="Genomic_DNA"/>
</dbReference>
<keyword evidence="3" id="KW-1185">Reference proteome</keyword>
<evidence type="ECO:0000256" key="1">
    <source>
        <dbReference type="SAM" id="MobiDB-lite"/>
    </source>
</evidence>
<protein>
    <submittedName>
        <fullName evidence="2">Uncharacterized protein</fullName>
    </submittedName>
</protein>
<accession>A0A1C6TQG2</accession>
<dbReference type="Proteomes" id="UP000199001">
    <property type="component" value="Unassembled WGS sequence"/>
</dbReference>